<dbReference type="InterPro" id="IPR018936">
    <property type="entry name" value="PI3/4_kinase_CS"/>
</dbReference>
<comment type="subcellular location">
    <subcellularLocation>
        <location evidence="1">Nucleus</location>
    </subcellularLocation>
</comment>
<proteinExistence type="inferred from homology"/>
<dbReference type="Gene3D" id="1.10.1070.11">
    <property type="entry name" value="Phosphatidylinositol 3-/4-kinase, catalytic domain"/>
    <property type="match status" value="1"/>
</dbReference>
<keyword evidence="7" id="KW-0227">DNA damage</keyword>
<keyword evidence="16" id="KW-1185">Reference proteome</keyword>
<evidence type="ECO:0000259" key="14">
    <source>
        <dbReference type="PROSITE" id="PS51190"/>
    </source>
</evidence>
<evidence type="ECO:0000256" key="2">
    <source>
        <dbReference type="ARBA" id="ARBA00010769"/>
    </source>
</evidence>
<dbReference type="AlphaFoldDB" id="A7T497"/>
<reference evidence="15 16" key="1">
    <citation type="journal article" date="2007" name="Science">
        <title>Sea anemone genome reveals ancestral eumetazoan gene repertoire and genomic organization.</title>
        <authorList>
            <person name="Putnam N.H."/>
            <person name="Srivastava M."/>
            <person name="Hellsten U."/>
            <person name="Dirks B."/>
            <person name="Chapman J."/>
            <person name="Salamov A."/>
            <person name="Terry A."/>
            <person name="Shapiro H."/>
            <person name="Lindquist E."/>
            <person name="Kapitonov V.V."/>
            <person name="Jurka J."/>
            <person name="Genikhovich G."/>
            <person name="Grigoriev I.V."/>
            <person name="Lucas S.M."/>
            <person name="Steele R.E."/>
            <person name="Finnerty J.R."/>
            <person name="Technau U."/>
            <person name="Martindale M.Q."/>
            <person name="Rokhsar D.S."/>
        </authorList>
    </citation>
    <scope>NUCLEOTIDE SEQUENCE [LARGE SCALE GENOMIC DNA]</scope>
    <source>
        <strain evidence="16">CH2 X CH6</strain>
    </source>
</reference>
<dbReference type="Pfam" id="PF00454">
    <property type="entry name" value="PI3_PI4_kinase"/>
    <property type="match status" value="1"/>
</dbReference>
<evidence type="ECO:0000256" key="11">
    <source>
        <dbReference type="ARBA" id="ARBA00023242"/>
    </source>
</evidence>
<evidence type="ECO:0000256" key="4">
    <source>
        <dbReference type="ARBA" id="ARBA00022527"/>
    </source>
</evidence>
<sequence>RHPPVFGEWFLKAFQNPTSWYESRLAYCRTTAVMSMVGYILGLGDRHGENILFDSTNGECVHVDLNCLFNKGETFDCPERVPFRLTHNLVDAMGLLGYEGVYRRSCEVTLRLMRSQCDSLLTVLGTFIHDPLMEWLRPRGTPGDPSKSKDTGEVTNEEAVKILKSIEQRLKGYYSKNKIMIPLSIEGQVHKLITEATDIQNLAQMYIGWAPYL</sequence>
<evidence type="ECO:0000256" key="9">
    <source>
        <dbReference type="ARBA" id="ARBA00022840"/>
    </source>
</evidence>
<dbReference type="GO" id="GO:0005524">
    <property type="term" value="F:ATP binding"/>
    <property type="evidence" value="ECO:0007669"/>
    <property type="project" value="UniProtKB-KW"/>
</dbReference>
<protein>
    <recommendedName>
        <fullName evidence="12">Serine/threonine-protein kinase ATR</fullName>
        <ecNumber evidence="3">2.7.11.1</ecNumber>
    </recommendedName>
</protein>
<dbReference type="STRING" id="45351.A7T497"/>
<dbReference type="InParanoid" id="A7T497"/>
<gene>
    <name evidence="15" type="ORF">NEMVEDRAFT_v1g145330</name>
</gene>
<keyword evidence="9" id="KW-0067">ATP-binding</keyword>
<keyword evidence="5" id="KW-0808">Transferase</keyword>
<evidence type="ECO:0000256" key="8">
    <source>
        <dbReference type="ARBA" id="ARBA00022777"/>
    </source>
</evidence>
<dbReference type="OMA" id="IEVFLHD"/>
<dbReference type="InterPro" id="IPR036940">
    <property type="entry name" value="PI3/4_kinase_cat_sf"/>
</dbReference>
<dbReference type="InterPro" id="IPR011009">
    <property type="entry name" value="Kinase-like_dom_sf"/>
</dbReference>
<evidence type="ECO:0000256" key="6">
    <source>
        <dbReference type="ARBA" id="ARBA00022741"/>
    </source>
</evidence>
<dbReference type="EMBL" id="DS470814">
    <property type="protein sequence ID" value="EDO29217.1"/>
    <property type="molecule type" value="Genomic_DNA"/>
</dbReference>
<feature type="domain" description="FATC" evidence="14">
    <location>
        <begin position="181"/>
        <end position="213"/>
    </location>
</feature>
<name>A7T497_NEMVE</name>
<dbReference type="EC" id="2.7.11.1" evidence="3"/>
<feature type="non-terminal residue" evidence="15">
    <location>
        <position position="213"/>
    </location>
</feature>
<evidence type="ECO:0000256" key="1">
    <source>
        <dbReference type="ARBA" id="ARBA00004123"/>
    </source>
</evidence>
<dbReference type="InterPro" id="IPR000403">
    <property type="entry name" value="PI3/4_kinase_cat_dom"/>
</dbReference>
<keyword evidence="6" id="KW-0547">Nucleotide-binding</keyword>
<evidence type="ECO:0000313" key="16">
    <source>
        <dbReference type="Proteomes" id="UP000001593"/>
    </source>
</evidence>
<dbReference type="Proteomes" id="UP000001593">
    <property type="component" value="Unassembled WGS sequence"/>
</dbReference>
<dbReference type="Pfam" id="PF02260">
    <property type="entry name" value="FATC"/>
    <property type="match status" value="1"/>
</dbReference>
<keyword evidence="10" id="KW-0234">DNA repair</keyword>
<dbReference type="InterPro" id="IPR050517">
    <property type="entry name" value="DDR_Repair_Kinase"/>
</dbReference>
<feature type="domain" description="PI3K/PI4K catalytic" evidence="13">
    <location>
        <begin position="1"/>
        <end position="178"/>
    </location>
</feature>
<dbReference type="InterPro" id="IPR003152">
    <property type="entry name" value="FATC_dom"/>
</dbReference>
<evidence type="ECO:0000256" key="5">
    <source>
        <dbReference type="ARBA" id="ARBA00022679"/>
    </source>
</evidence>
<organism evidence="15 16">
    <name type="scientific">Nematostella vectensis</name>
    <name type="common">Starlet sea anemone</name>
    <dbReference type="NCBI Taxonomy" id="45351"/>
    <lineage>
        <taxon>Eukaryota</taxon>
        <taxon>Metazoa</taxon>
        <taxon>Cnidaria</taxon>
        <taxon>Anthozoa</taxon>
        <taxon>Hexacorallia</taxon>
        <taxon>Actiniaria</taxon>
        <taxon>Edwardsiidae</taxon>
        <taxon>Nematostella</taxon>
    </lineage>
</organism>
<dbReference type="eggNOG" id="KOG0890">
    <property type="taxonomic scope" value="Eukaryota"/>
</dbReference>
<dbReference type="SUPFAM" id="SSF56112">
    <property type="entry name" value="Protein kinase-like (PK-like)"/>
    <property type="match status" value="1"/>
</dbReference>
<dbReference type="GO" id="GO:0004674">
    <property type="term" value="F:protein serine/threonine kinase activity"/>
    <property type="evidence" value="ECO:0007669"/>
    <property type="project" value="UniProtKB-KW"/>
</dbReference>
<evidence type="ECO:0000256" key="12">
    <source>
        <dbReference type="ARBA" id="ARBA00024420"/>
    </source>
</evidence>
<evidence type="ECO:0000256" key="7">
    <source>
        <dbReference type="ARBA" id="ARBA00022763"/>
    </source>
</evidence>
<keyword evidence="11" id="KW-0539">Nucleus</keyword>
<accession>A7T497</accession>
<dbReference type="PROSITE" id="PS00916">
    <property type="entry name" value="PI3_4_KINASE_2"/>
    <property type="match status" value="1"/>
</dbReference>
<evidence type="ECO:0000259" key="13">
    <source>
        <dbReference type="PROSITE" id="PS50290"/>
    </source>
</evidence>
<keyword evidence="8" id="KW-0418">Kinase</keyword>
<comment type="similarity">
    <text evidence="2">Belongs to the PI3/PI4-kinase family. ATM subfamily.</text>
</comment>
<dbReference type="SMART" id="SM00146">
    <property type="entry name" value="PI3Kc"/>
    <property type="match status" value="1"/>
</dbReference>
<dbReference type="SMART" id="SM01343">
    <property type="entry name" value="FATC"/>
    <property type="match status" value="1"/>
</dbReference>
<evidence type="ECO:0000313" key="15">
    <source>
        <dbReference type="EMBL" id="EDO29217.1"/>
    </source>
</evidence>
<dbReference type="FunFam" id="1.10.1070.11:FF:000009">
    <property type="entry name" value="Putative serine/threonine-protein kinase ATR"/>
    <property type="match status" value="1"/>
</dbReference>
<evidence type="ECO:0000256" key="10">
    <source>
        <dbReference type="ARBA" id="ARBA00023204"/>
    </source>
</evidence>
<dbReference type="GO" id="GO:0005634">
    <property type="term" value="C:nucleus"/>
    <property type="evidence" value="ECO:0007669"/>
    <property type="project" value="UniProtKB-SubCell"/>
</dbReference>
<keyword evidence="4" id="KW-0723">Serine/threonine-protein kinase</keyword>
<dbReference type="GO" id="GO:0006281">
    <property type="term" value="P:DNA repair"/>
    <property type="evidence" value="ECO:0007669"/>
    <property type="project" value="UniProtKB-KW"/>
</dbReference>
<dbReference type="PROSITE" id="PS50290">
    <property type="entry name" value="PI3_4_KINASE_3"/>
    <property type="match status" value="1"/>
</dbReference>
<evidence type="ECO:0000256" key="3">
    <source>
        <dbReference type="ARBA" id="ARBA00012513"/>
    </source>
</evidence>
<dbReference type="PhylomeDB" id="A7T497"/>
<dbReference type="PROSITE" id="PS51190">
    <property type="entry name" value="FATC"/>
    <property type="match status" value="1"/>
</dbReference>
<dbReference type="PANTHER" id="PTHR11139:SF69">
    <property type="entry name" value="SERINE_THREONINE-PROTEIN KINASE ATR"/>
    <property type="match status" value="1"/>
</dbReference>
<dbReference type="HOGENOM" id="CLU_000178_9_0_1"/>
<dbReference type="PANTHER" id="PTHR11139">
    <property type="entry name" value="ATAXIA TELANGIECTASIA MUTATED ATM -RELATED"/>
    <property type="match status" value="1"/>
</dbReference>